<evidence type="ECO:0000256" key="1">
    <source>
        <dbReference type="ARBA" id="ARBA00001561"/>
    </source>
</evidence>
<keyword evidence="4" id="KW-0961">Cell wall biogenesis/degradation</keyword>
<dbReference type="Gene3D" id="3.40.80.10">
    <property type="entry name" value="Peptidoglycan recognition protein-like"/>
    <property type="match status" value="1"/>
</dbReference>
<dbReference type="SMART" id="SM00644">
    <property type="entry name" value="Ami_2"/>
    <property type="match status" value="1"/>
</dbReference>
<evidence type="ECO:0000256" key="4">
    <source>
        <dbReference type="ARBA" id="ARBA00023316"/>
    </source>
</evidence>
<reference evidence="8 9" key="1">
    <citation type="journal article" date="2021" name="ISME Commun">
        <title>Automated analysis of genomic sequences facilitates high-throughput and comprehensive description of bacteria.</title>
        <authorList>
            <person name="Hitch T.C.A."/>
        </authorList>
    </citation>
    <scope>NUCLEOTIDE SEQUENCE [LARGE SCALE GENOMIC DNA]</scope>
    <source>
        <strain evidence="8 9">Sanger_18</strain>
    </source>
</reference>
<evidence type="ECO:0000259" key="7">
    <source>
        <dbReference type="SMART" id="SM00644"/>
    </source>
</evidence>
<evidence type="ECO:0000256" key="6">
    <source>
        <dbReference type="SAM" id="Phobius"/>
    </source>
</evidence>
<keyword evidence="9" id="KW-1185">Reference proteome</keyword>
<evidence type="ECO:0000256" key="2">
    <source>
        <dbReference type="ARBA" id="ARBA00011901"/>
    </source>
</evidence>
<feature type="region of interest" description="Disordered" evidence="5">
    <location>
        <begin position="25"/>
        <end position="51"/>
    </location>
</feature>
<proteinExistence type="predicted"/>
<keyword evidence="6" id="KW-0812">Transmembrane</keyword>
<dbReference type="EMBL" id="JAOQKJ010000004">
    <property type="protein sequence ID" value="MCU6743948.1"/>
    <property type="molecule type" value="Genomic_DNA"/>
</dbReference>
<dbReference type="CDD" id="cd06583">
    <property type="entry name" value="PGRP"/>
    <property type="match status" value="1"/>
</dbReference>
<evidence type="ECO:0000256" key="5">
    <source>
        <dbReference type="SAM" id="MobiDB-lite"/>
    </source>
</evidence>
<comment type="catalytic activity">
    <reaction evidence="1">
        <text>Hydrolyzes the link between N-acetylmuramoyl residues and L-amino acid residues in certain cell-wall glycopeptides.</text>
        <dbReference type="EC" id="3.5.1.28"/>
    </reaction>
</comment>
<feature type="transmembrane region" description="Helical" evidence="6">
    <location>
        <begin position="60"/>
        <end position="81"/>
    </location>
</feature>
<dbReference type="PANTHER" id="PTHR30417">
    <property type="entry name" value="N-ACETYLMURAMOYL-L-ALANINE AMIDASE AMID"/>
    <property type="match status" value="1"/>
</dbReference>
<sequence length="271" mass="31558">MRQALERQRTERQGEELDLIDISRAGKGRQKASRSGYRSRTAEEVRIRRKRRKRRRQKKVFHILLLLILTGLLALFLFLLLRNIAGKNRIESTWKLQEIINGSRPEKPEITEEFLTPNPYSRPQTKLKKVKNIFVHYTANPGTSAEQNRSYFENLGVTGETSASAHFVISYDGSIVQCLPLDEMGYAVKTRNEDSVSIECCYLDEDGKFTDATYQSLLKLSAWLLSEYHLKPADMRRHYDEGGKKCPLYYVEHEDAWEQFLTDLEDLKNSY</sequence>
<feature type="domain" description="N-acetylmuramoyl-L-alanine amidase" evidence="7">
    <location>
        <begin position="120"/>
        <end position="256"/>
    </location>
</feature>
<dbReference type="InterPro" id="IPR051206">
    <property type="entry name" value="NAMLAA_amidase_2"/>
</dbReference>
<dbReference type="InterPro" id="IPR036505">
    <property type="entry name" value="Amidase/PGRP_sf"/>
</dbReference>
<dbReference type="Proteomes" id="UP001652432">
    <property type="component" value="Unassembled WGS sequence"/>
</dbReference>
<gene>
    <name evidence="8" type="ORF">OCV77_05470</name>
</gene>
<dbReference type="SUPFAM" id="SSF55846">
    <property type="entry name" value="N-acetylmuramoyl-L-alanine amidase-like"/>
    <property type="match status" value="1"/>
</dbReference>
<evidence type="ECO:0000313" key="9">
    <source>
        <dbReference type="Proteomes" id="UP001652432"/>
    </source>
</evidence>
<keyword evidence="6" id="KW-0472">Membrane</keyword>
<name>A0ABT2T119_9FIRM</name>
<dbReference type="InterPro" id="IPR002502">
    <property type="entry name" value="Amidase_domain"/>
</dbReference>
<evidence type="ECO:0000313" key="8">
    <source>
        <dbReference type="EMBL" id="MCU6743948.1"/>
    </source>
</evidence>
<accession>A0ABT2T119</accession>
<dbReference type="RefSeq" id="WP_262573939.1">
    <property type="nucleotide sequence ID" value="NZ_JAOQKJ010000004.1"/>
</dbReference>
<dbReference type="EC" id="3.5.1.28" evidence="2"/>
<evidence type="ECO:0000256" key="3">
    <source>
        <dbReference type="ARBA" id="ARBA00022801"/>
    </source>
</evidence>
<organism evidence="8 9">
    <name type="scientific">Suilimivivens aceti</name>
    <dbReference type="NCBI Taxonomy" id="2981774"/>
    <lineage>
        <taxon>Bacteria</taxon>
        <taxon>Bacillati</taxon>
        <taxon>Bacillota</taxon>
        <taxon>Clostridia</taxon>
        <taxon>Lachnospirales</taxon>
        <taxon>Lachnospiraceae</taxon>
        <taxon>Suilimivivens</taxon>
    </lineage>
</organism>
<keyword evidence="3" id="KW-0378">Hydrolase</keyword>
<dbReference type="Pfam" id="PF01510">
    <property type="entry name" value="Amidase_2"/>
    <property type="match status" value="1"/>
</dbReference>
<protein>
    <recommendedName>
        <fullName evidence="2">N-acetylmuramoyl-L-alanine amidase</fullName>
        <ecNumber evidence="2">3.5.1.28</ecNumber>
    </recommendedName>
</protein>
<keyword evidence="6" id="KW-1133">Transmembrane helix</keyword>
<comment type="caution">
    <text evidence="8">The sequence shown here is derived from an EMBL/GenBank/DDBJ whole genome shotgun (WGS) entry which is preliminary data.</text>
</comment>
<dbReference type="PANTHER" id="PTHR30417:SF1">
    <property type="entry name" value="N-ACETYLMURAMOYL-L-ALANINE AMIDASE AMID"/>
    <property type="match status" value="1"/>
</dbReference>